<sequence length="45" mass="4812">MASRSVSGRAITAMNANSIRQRMREVKTDPIVQGLGVTKLGPDPT</sequence>
<accession>A0A438ML08</accession>
<dbReference type="AlphaFoldDB" id="A0A438ML08"/>
<name>A0A438ML08_9ACTN</name>
<reference evidence="1 2" key="1">
    <citation type="submission" date="2019-01" db="EMBL/GenBank/DDBJ databases">
        <title>Sequencing the genomes of 1000 actinobacteria strains.</title>
        <authorList>
            <person name="Klenk H.-P."/>
        </authorList>
    </citation>
    <scope>NUCLEOTIDE SEQUENCE [LARGE SCALE GENOMIC DNA]</scope>
    <source>
        <strain evidence="1 2">DSM 43925</strain>
    </source>
</reference>
<organism evidence="1 2">
    <name type="scientific">Nonomuraea polychroma</name>
    <dbReference type="NCBI Taxonomy" id="46176"/>
    <lineage>
        <taxon>Bacteria</taxon>
        <taxon>Bacillati</taxon>
        <taxon>Actinomycetota</taxon>
        <taxon>Actinomycetes</taxon>
        <taxon>Streptosporangiales</taxon>
        <taxon>Streptosporangiaceae</taxon>
        <taxon>Nonomuraea</taxon>
    </lineage>
</organism>
<evidence type="ECO:0000313" key="1">
    <source>
        <dbReference type="EMBL" id="RVX46428.1"/>
    </source>
</evidence>
<dbReference type="Proteomes" id="UP000284824">
    <property type="component" value="Unassembled WGS sequence"/>
</dbReference>
<proteinExistence type="predicted"/>
<protein>
    <submittedName>
        <fullName evidence="1">Uncharacterized protein</fullName>
    </submittedName>
</protein>
<gene>
    <name evidence="1" type="ORF">EDD27_9309</name>
</gene>
<evidence type="ECO:0000313" key="2">
    <source>
        <dbReference type="Proteomes" id="UP000284824"/>
    </source>
</evidence>
<comment type="caution">
    <text evidence="1">The sequence shown here is derived from an EMBL/GenBank/DDBJ whole genome shotgun (WGS) entry which is preliminary data.</text>
</comment>
<keyword evidence="2" id="KW-1185">Reference proteome</keyword>
<dbReference type="EMBL" id="SAUN01000001">
    <property type="protein sequence ID" value="RVX46428.1"/>
    <property type="molecule type" value="Genomic_DNA"/>
</dbReference>